<dbReference type="GO" id="GO:0010444">
    <property type="term" value="P:guard mother cell differentiation"/>
    <property type="evidence" value="ECO:0007669"/>
    <property type="project" value="UniProtKB-ARBA"/>
</dbReference>
<evidence type="ECO:0000313" key="10">
    <source>
        <dbReference type="Proteomes" id="UP001419268"/>
    </source>
</evidence>
<evidence type="ECO:0000256" key="5">
    <source>
        <dbReference type="RuleBase" id="RU000383"/>
    </source>
</evidence>
<dbReference type="CDD" id="cd20544">
    <property type="entry name" value="CYCLIN_AtCycD-like_rpt2"/>
    <property type="match status" value="1"/>
</dbReference>
<dbReference type="GO" id="GO:0048316">
    <property type="term" value="P:seed development"/>
    <property type="evidence" value="ECO:0007669"/>
    <property type="project" value="UniProtKB-ARBA"/>
</dbReference>
<organism evidence="9 10">
    <name type="scientific">Stephania cephalantha</name>
    <dbReference type="NCBI Taxonomy" id="152367"/>
    <lineage>
        <taxon>Eukaryota</taxon>
        <taxon>Viridiplantae</taxon>
        <taxon>Streptophyta</taxon>
        <taxon>Embryophyta</taxon>
        <taxon>Tracheophyta</taxon>
        <taxon>Spermatophyta</taxon>
        <taxon>Magnoliopsida</taxon>
        <taxon>Ranunculales</taxon>
        <taxon>Menispermaceae</taxon>
        <taxon>Menispermoideae</taxon>
        <taxon>Cissampelideae</taxon>
        <taxon>Stephania</taxon>
    </lineage>
</organism>
<dbReference type="PANTHER" id="PTHR10177">
    <property type="entry name" value="CYCLINS"/>
    <property type="match status" value="1"/>
</dbReference>
<proteinExistence type="inferred from homology"/>
<dbReference type="AlphaFoldDB" id="A0AAP0Q7A6"/>
<keyword evidence="3 5" id="KW-0195">Cyclin</keyword>
<accession>A0AAP0Q7A6</accession>
<evidence type="ECO:0000259" key="8">
    <source>
        <dbReference type="SMART" id="SM01332"/>
    </source>
</evidence>
<dbReference type="FunFam" id="1.10.472.10:FF:000070">
    <property type="entry name" value="CYCLIN D32"/>
    <property type="match status" value="1"/>
</dbReference>
<dbReference type="InterPro" id="IPR006671">
    <property type="entry name" value="Cyclin_N"/>
</dbReference>
<comment type="similarity">
    <text evidence="1">Belongs to the cyclin family. Cyclin D subfamily.</text>
</comment>
<evidence type="ECO:0008006" key="11">
    <source>
        <dbReference type="Google" id="ProtNLM"/>
    </source>
</evidence>
<dbReference type="Gene3D" id="1.10.472.10">
    <property type="entry name" value="Cyclin-like"/>
    <property type="match status" value="2"/>
</dbReference>
<evidence type="ECO:0000259" key="7">
    <source>
        <dbReference type="SMART" id="SM00385"/>
    </source>
</evidence>
<dbReference type="EMBL" id="JBBNAG010000001">
    <property type="protein sequence ID" value="KAK9165821.1"/>
    <property type="molecule type" value="Genomic_DNA"/>
</dbReference>
<dbReference type="InterPro" id="IPR013763">
    <property type="entry name" value="Cyclin-like_dom"/>
</dbReference>
<dbReference type="InterPro" id="IPR039361">
    <property type="entry name" value="Cyclin"/>
</dbReference>
<keyword evidence="2" id="KW-0132">Cell division</keyword>
<dbReference type="SMART" id="SM01332">
    <property type="entry name" value="Cyclin_C"/>
    <property type="match status" value="1"/>
</dbReference>
<evidence type="ECO:0000313" key="9">
    <source>
        <dbReference type="EMBL" id="KAK9165821.1"/>
    </source>
</evidence>
<feature type="compositionally biased region" description="Acidic residues" evidence="6">
    <location>
        <begin position="48"/>
        <end position="59"/>
    </location>
</feature>
<dbReference type="FunFam" id="1.10.472.10:FF:000074">
    <property type="entry name" value="D3-type cyclin"/>
    <property type="match status" value="1"/>
</dbReference>
<dbReference type="GO" id="GO:0051301">
    <property type="term" value="P:cell division"/>
    <property type="evidence" value="ECO:0007669"/>
    <property type="project" value="UniProtKB-KW"/>
</dbReference>
<sequence length="394" mass="45359">MWLYSRPLNLHFIEQQIMGLAHQEQQQQEQSNNSLFLLDALYCKEHWDDDDDDDNEQEEEQRGFHESDDDDDDDDESNDESIKNGPFFVEQDLFWEDEELNTLFSKEQESGHHGRDPDLGDSRREAVEWILRVNAHFGFSALTAILAVNYLDRFITSRHFQQDKPWMTQLVAVACLSLAAKVEETHVPLLLDLQVEERKCVFEAKTIQRMELVVLSTLNWKMNPATPMSFIDHIVRRLGLKTRLHWEFMRRCECVLLSVLIDSKFTHFLPSVLATVTMLHVIDQVEPCNNQIEYKNQLLSALKMSKDKIDECYQLILESSLSIKGHALKRKHYQPEPGSPNGVIDAWFSCDSSNDSWAASAGSSVSSSPEPLFKKKKHELCLGGFNNAAVDVLD</sequence>
<dbReference type="PROSITE" id="PS00292">
    <property type="entry name" value="CYCLINS"/>
    <property type="match status" value="1"/>
</dbReference>
<comment type="caution">
    <text evidence="9">The sequence shown here is derived from an EMBL/GenBank/DDBJ whole genome shotgun (WGS) entry which is preliminary data.</text>
</comment>
<feature type="region of interest" description="Disordered" evidence="6">
    <location>
        <begin position="47"/>
        <end position="83"/>
    </location>
</feature>
<feature type="domain" description="Cyclin-like" evidence="7">
    <location>
        <begin position="128"/>
        <end position="216"/>
    </location>
</feature>
<dbReference type="InterPro" id="IPR036915">
    <property type="entry name" value="Cyclin-like_sf"/>
</dbReference>
<feature type="compositionally biased region" description="Acidic residues" evidence="6">
    <location>
        <begin position="67"/>
        <end position="79"/>
    </location>
</feature>
<evidence type="ECO:0000256" key="2">
    <source>
        <dbReference type="ARBA" id="ARBA00022618"/>
    </source>
</evidence>
<dbReference type="SUPFAM" id="SSF47954">
    <property type="entry name" value="Cyclin-like"/>
    <property type="match status" value="1"/>
</dbReference>
<gene>
    <name evidence="9" type="ORF">Scep_001012</name>
</gene>
<dbReference type="Pfam" id="PF00134">
    <property type="entry name" value="Cyclin_N"/>
    <property type="match status" value="1"/>
</dbReference>
<evidence type="ECO:0000256" key="1">
    <source>
        <dbReference type="ARBA" id="ARBA00009065"/>
    </source>
</evidence>
<dbReference type="Pfam" id="PF02984">
    <property type="entry name" value="Cyclin_C"/>
    <property type="match status" value="1"/>
</dbReference>
<evidence type="ECO:0000256" key="3">
    <source>
        <dbReference type="ARBA" id="ARBA00023127"/>
    </source>
</evidence>
<protein>
    <recommendedName>
        <fullName evidence="11">Cyclin D3</fullName>
    </recommendedName>
</protein>
<dbReference type="SMART" id="SM00385">
    <property type="entry name" value="CYCLIN"/>
    <property type="match status" value="1"/>
</dbReference>
<name>A0AAP0Q7A6_9MAGN</name>
<dbReference type="InterPro" id="IPR004367">
    <property type="entry name" value="Cyclin_C-dom"/>
</dbReference>
<dbReference type="CDD" id="cd20543">
    <property type="entry name" value="CYCLIN_AtCycD-like_rpt1"/>
    <property type="match status" value="1"/>
</dbReference>
<reference evidence="9 10" key="1">
    <citation type="submission" date="2024-01" db="EMBL/GenBank/DDBJ databases">
        <title>Genome assemblies of Stephania.</title>
        <authorList>
            <person name="Yang L."/>
        </authorList>
    </citation>
    <scope>NUCLEOTIDE SEQUENCE [LARGE SCALE GENOMIC DNA]</scope>
    <source>
        <strain evidence="9">JXDWG</strain>
        <tissue evidence="9">Leaf</tissue>
    </source>
</reference>
<dbReference type="Proteomes" id="UP001419268">
    <property type="component" value="Unassembled WGS sequence"/>
</dbReference>
<feature type="domain" description="Cyclin C-terminal" evidence="8">
    <location>
        <begin position="225"/>
        <end position="341"/>
    </location>
</feature>
<dbReference type="InterPro" id="IPR048258">
    <property type="entry name" value="Cyclins_cyclin-box"/>
</dbReference>
<evidence type="ECO:0000256" key="6">
    <source>
        <dbReference type="SAM" id="MobiDB-lite"/>
    </source>
</evidence>
<evidence type="ECO:0000256" key="4">
    <source>
        <dbReference type="ARBA" id="ARBA00023306"/>
    </source>
</evidence>
<keyword evidence="10" id="KW-1185">Reference proteome</keyword>
<keyword evidence="4" id="KW-0131">Cell cycle</keyword>